<dbReference type="PANTHER" id="PTHR13832">
    <property type="entry name" value="PROTEIN PHOSPHATASE 2C"/>
    <property type="match status" value="1"/>
</dbReference>
<protein>
    <submittedName>
        <fullName evidence="2">Serine/threonine phosphatase stp</fullName>
    </submittedName>
</protein>
<dbReference type="Gene3D" id="3.60.40.10">
    <property type="entry name" value="PPM-type phosphatase domain"/>
    <property type="match status" value="1"/>
</dbReference>
<dbReference type="InterPro" id="IPR001932">
    <property type="entry name" value="PPM-type_phosphatase-like_dom"/>
</dbReference>
<dbReference type="GO" id="GO:0004722">
    <property type="term" value="F:protein serine/threonine phosphatase activity"/>
    <property type="evidence" value="ECO:0007669"/>
    <property type="project" value="InterPro"/>
</dbReference>
<dbReference type="AlphaFoldDB" id="A0A0U9HJI4"/>
<evidence type="ECO:0000313" key="2">
    <source>
        <dbReference type="EMBL" id="GAQ19910.1"/>
    </source>
</evidence>
<dbReference type="InterPro" id="IPR036457">
    <property type="entry name" value="PPM-type-like_dom_sf"/>
</dbReference>
<dbReference type="SMART" id="SM00332">
    <property type="entry name" value="PP2Cc"/>
    <property type="match status" value="1"/>
</dbReference>
<dbReference type="OrthoDB" id="9801841at2"/>
<evidence type="ECO:0000259" key="1">
    <source>
        <dbReference type="PROSITE" id="PS51746"/>
    </source>
</evidence>
<dbReference type="Pfam" id="PF13672">
    <property type="entry name" value="PP2C_2"/>
    <property type="match status" value="1"/>
</dbReference>
<evidence type="ECO:0000313" key="3">
    <source>
        <dbReference type="Proteomes" id="UP000052946"/>
    </source>
</evidence>
<dbReference type="SUPFAM" id="SSF81606">
    <property type="entry name" value="PP2C-like"/>
    <property type="match status" value="1"/>
</dbReference>
<dbReference type="PANTHER" id="PTHR13832:SF827">
    <property type="entry name" value="PROTEIN PHOSPHATASE 1L"/>
    <property type="match status" value="1"/>
</dbReference>
<gene>
    <name evidence="2" type="ORF">OPHB3_3895</name>
</gene>
<comment type="caution">
    <text evidence="2">The sequence shown here is derived from an EMBL/GenBank/DDBJ whole genome shotgun (WGS) entry which is preliminary data.</text>
</comment>
<dbReference type="InterPro" id="IPR015655">
    <property type="entry name" value="PP2C"/>
</dbReference>
<reference evidence="3" key="1">
    <citation type="submission" date="2015-07" db="EMBL/GenBank/DDBJ databases">
        <title>Draft Genome Sequence of Oceanobacillus picturae Heshi-B3 that Was Isolated from Fermented Rice Bran with Aging Salted Mackerel, Which Was Named Heshiko as Traditional Fermented Seafood in Japan.</title>
        <authorList>
            <person name="Akuzawa S."/>
            <person name="Nakagawa J."/>
            <person name="Kanekatsu T."/>
            <person name="Kanesaki Y."/>
            <person name="Suzuki T."/>
        </authorList>
    </citation>
    <scope>NUCLEOTIDE SEQUENCE [LARGE SCALE GENOMIC DNA]</scope>
    <source>
        <strain evidence="3">Heshi-B3</strain>
    </source>
</reference>
<dbReference type="EMBL" id="BBXV01000080">
    <property type="protein sequence ID" value="GAQ19910.1"/>
    <property type="molecule type" value="Genomic_DNA"/>
</dbReference>
<proteinExistence type="predicted"/>
<name>A0A0U9HJI4_9BACI</name>
<dbReference type="PROSITE" id="PS51746">
    <property type="entry name" value="PPM_2"/>
    <property type="match status" value="1"/>
</dbReference>
<dbReference type="Proteomes" id="UP000052946">
    <property type="component" value="Unassembled WGS sequence"/>
</dbReference>
<feature type="domain" description="PPM-type phosphatase" evidence="1">
    <location>
        <begin position="11"/>
        <end position="294"/>
    </location>
</feature>
<dbReference type="CDD" id="cd00143">
    <property type="entry name" value="PP2Cc"/>
    <property type="match status" value="1"/>
</dbReference>
<accession>A0A0U9HJI4</accession>
<dbReference type="SMART" id="SM00331">
    <property type="entry name" value="PP2C_SIG"/>
    <property type="match status" value="1"/>
</dbReference>
<organism evidence="2 3">
    <name type="scientific">Oceanobacillus picturae</name>
    <dbReference type="NCBI Taxonomy" id="171693"/>
    <lineage>
        <taxon>Bacteria</taxon>
        <taxon>Bacillati</taxon>
        <taxon>Bacillota</taxon>
        <taxon>Bacilli</taxon>
        <taxon>Bacillales</taxon>
        <taxon>Bacillaceae</taxon>
        <taxon>Oceanobacillus</taxon>
    </lineage>
</organism>
<sequence>MESFLVSRRWQTGKATHKGTRKNKNEDSYLHRHATDSEGNEIAMFAVADGMGGYEVGDTASKLAISFFQRWWDKRIIKLLKKRDIMERIAREGVSTMKQINTSIKATSLHTGKKMGTTLSLLIMFKGQYVVLHVGDSRIYQMKGWNYGLQQYFHHANQEDLTSLLQEQSTEILESNPELVKLTEDHSWVERQVKDGILTDEDARNHPKRNVLTQCLGIEDEINPQIKMGQYQSSDMFLVCSDGFHSLYSNEEILTMLINLEKEYTNLQMMCEYLINFCNFSNAEDNITLMLIRNLYVEKTETKGRRNLLSILGMK</sequence>
<reference evidence="2 3" key="2">
    <citation type="journal article" date="2016" name="Genome Announc.">
        <title>Draft Genome Sequence of Oceanobacillus picturae Heshi-B3, Isolated from Fermented Rice Bran in a Traditional Japanese Seafood Dish.</title>
        <authorList>
            <person name="Akuzawa S."/>
            <person name="Nagaoka J."/>
            <person name="Kanekatsu M."/>
            <person name="Kanesaki Y."/>
            <person name="Suzuki T."/>
        </authorList>
    </citation>
    <scope>NUCLEOTIDE SEQUENCE [LARGE SCALE GENOMIC DNA]</scope>
    <source>
        <strain evidence="2 3">Heshi-B3</strain>
    </source>
</reference>